<gene>
    <name evidence="1" type="ORF">PACLA_8A076678</name>
</gene>
<evidence type="ECO:0000313" key="1">
    <source>
        <dbReference type="EMBL" id="CAB3985182.1"/>
    </source>
</evidence>
<sequence>MAGKMIPYDQGTTAAPLLKYCFPGPSVSTLDLKKSPSTYNTVMYMLPLTMLNTLDGIPTNKGNGIKKCFTCVHYDGMPLNIGTFPRQDNGEINFNGFLPAINLHHHMDDLYRNGNAAVHHYNKGEL</sequence>
<organism evidence="1 2">
    <name type="scientific">Paramuricea clavata</name>
    <name type="common">Red gorgonian</name>
    <name type="synonym">Violescent sea-whip</name>
    <dbReference type="NCBI Taxonomy" id="317549"/>
    <lineage>
        <taxon>Eukaryota</taxon>
        <taxon>Metazoa</taxon>
        <taxon>Cnidaria</taxon>
        <taxon>Anthozoa</taxon>
        <taxon>Octocorallia</taxon>
        <taxon>Malacalcyonacea</taxon>
        <taxon>Plexauridae</taxon>
        <taxon>Paramuricea</taxon>
    </lineage>
</organism>
<comment type="caution">
    <text evidence="1">The sequence shown here is derived from an EMBL/GenBank/DDBJ whole genome shotgun (WGS) entry which is preliminary data.</text>
</comment>
<reference evidence="1" key="1">
    <citation type="submission" date="2020-04" db="EMBL/GenBank/DDBJ databases">
        <authorList>
            <person name="Alioto T."/>
            <person name="Alioto T."/>
            <person name="Gomez Garrido J."/>
        </authorList>
    </citation>
    <scope>NUCLEOTIDE SEQUENCE</scope>
    <source>
        <strain evidence="1">A484AB</strain>
    </source>
</reference>
<name>A0A7D9HHT4_PARCT</name>
<keyword evidence="2" id="KW-1185">Reference proteome</keyword>
<evidence type="ECO:0000313" key="2">
    <source>
        <dbReference type="Proteomes" id="UP001152795"/>
    </source>
</evidence>
<proteinExistence type="predicted"/>
<dbReference type="AlphaFoldDB" id="A0A7D9HHT4"/>
<dbReference type="EMBL" id="CACRXK020000838">
    <property type="protein sequence ID" value="CAB3985182.1"/>
    <property type="molecule type" value="Genomic_DNA"/>
</dbReference>
<protein>
    <submittedName>
        <fullName evidence="1">Uncharacterized protein</fullName>
    </submittedName>
</protein>
<dbReference type="Proteomes" id="UP001152795">
    <property type="component" value="Unassembled WGS sequence"/>
</dbReference>
<accession>A0A7D9HHT4</accession>